<dbReference type="RefSeq" id="WP_127000133.1">
    <property type="nucleotide sequence ID" value="NZ_JBNPXW010000012.1"/>
</dbReference>
<dbReference type="Proteomes" id="UP000280346">
    <property type="component" value="Unassembled WGS sequence"/>
</dbReference>
<organism evidence="2 3">
    <name type="scientific">Azospirillum doebereinerae</name>
    <dbReference type="NCBI Taxonomy" id="92933"/>
    <lineage>
        <taxon>Bacteria</taxon>
        <taxon>Pseudomonadati</taxon>
        <taxon>Pseudomonadota</taxon>
        <taxon>Alphaproteobacteria</taxon>
        <taxon>Rhodospirillales</taxon>
        <taxon>Azospirillaceae</taxon>
        <taxon>Azospirillum</taxon>
    </lineage>
</organism>
<evidence type="ECO:0000256" key="1">
    <source>
        <dbReference type="PROSITE-ProRule" id="PRU00339"/>
    </source>
</evidence>
<evidence type="ECO:0000313" key="2">
    <source>
        <dbReference type="EMBL" id="RUQ68950.1"/>
    </source>
</evidence>
<dbReference type="SUPFAM" id="SSF48452">
    <property type="entry name" value="TPR-like"/>
    <property type="match status" value="1"/>
</dbReference>
<comment type="caution">
    <text evidence="2">The sequence shown here is derived from an EMBL/GenBank/DDBJ whole genome shotgun (WGS) entry which is preliminary data.</text>
</comment>
<gene>
    <name evidence="2" type="ORF">EJ913_17415</name>
</gene>
<dbReference type="Pfam" id="PF13414">
    <property type="entry name" value="TPR_11"/>
    <property type="match status" value="1"/>
</dbReference>
<dbReference type="SMART" id="SM00028">
    <property type="entry name" value="TPR"/>
    <property type="match status" value="7"/>
</dbReference>
<evidence type="ECO:0000313" key="3">
    <source>
        <dbReference type="Proteomes" id="UP000280346"/>
    </source>
</evidence>
<dbReference type="SUPFAM" id="SSF81901">
    <property type="entry name" value="HCP-like"/>
    <property type="match status" value="1"/>
</dbReference>
<dbReference type="InterPro" id="IPR052943">
    <property type="entry name" value="TMTC_O-mannosyl-trnsfr"/>
</dbReference>
<sequence length="592" mass="64017">MATIQEALAIAVRHHQDGRLEIATGIYGQILQVAPRHPDALHLMGVALRRRQPAEAARLIREALTQNPELVEARLNLGNVFQDLGLFVEAAAQYRQAAALRPDSDAPLVGLAFSLRVLGRLDEAVTTYRGAIALGPAAAETRNGLANCLQDRKRYAEAAAVYGTALALDPAHPSAGNNLSIALRELGRSGEALRWQRRSAARDPSFAAAHTSLGITLQELGRLDEAAASHARALVCDPGFTAGYNNLGNARQSQNRLEEAVVQYRRALRTDPKSPDAHRNLGIGLLLDGRFEEGWREYEGRLRCKDVPVLTNLPKPRWNGEPLGGRRVLLHSEQGLGDTIQFCRYALMIAARGGKAVLGVQPNLGRLLKRLPGGIEVVSGAAPLSAFDLHVPLLSLPLLFGTGLETIPAPVPYLYPEPEMAASWAERLGRYPGLRVGLVWAGSPGHGNDRNRSVGLEAFAPLAALPGVTVFSIQKGPTERQAADPPAGMRLVNLSPEIGDFADTAAIAANLDVILCVDTSVAHLCGALGRPTWVLLPYAPDWRWMLGRDDTPWYPTMRLFRQSRPGVWADVLVRVEKALRVRAGMAMDAVPA</sequence>
<protein>
    <submittedName>
        <fullName evidence="2">Tetratricopeptide repeat protein</fullName>
    </submittedName>
</protein>
<dbReference type="Gene3D" id="3.40.50.2000">
    <property type="entry name" value="Glycogen Phosphorylase B"/>
    <property type="match status" value="1"/>
</dbReference>
<feature type="repeat" description="TPR" evidence="1">
    <location>
        <begin position="241"/>
        <end position="274"/>
    </location>
</feature>
<dbReference type="InterPro" id="IPR019734">
    <property type="entry name" value="TPR_rpt"/>
</dbReference>
<dbReference type="InterPro" id="IPR011990">
    <property type="entry name" value="TPR-like_helical_dom_sf"/>
</dbReference>
<dbReference type="Gene3D" id="1.25.40.10">
    <property type="entry name" value="Tetratricopeptide repeat domain"/>
    <property type="match status" value="4"/>
</dbReference>
<dbReference type="Pfam" id="PF13432">
    <property type="entry name" value="TPR_16"/>
    <property type="match status" value="3"/>
</dbReference>
<feature type="repeat" description="TPR" evidence="1">
    <location>
        <begin position="71"/>
        <end position="104"/>
    </location>
</feature>
<proteinExistence type="predicted"/>
<reference evidence="2 3" key="1">
    <citation type="submission" date="2018-12" db="EMBL/GenBank/DDBJ databases">
        <authorList>
            <person name="Yang Y."/>
        </authorList>
    </citation>
    <scope>NUCLEOTIDE SEQUENCE [LARGE SCALE GENOMIC DNA]</scope>
    <source>
        <strain evidence="2 3">GSF71</strain>
    </source>
</reference>
<dbReference type="PROSITE" id="PS50005">
    <property type="entry name" value="TPR"/>
    <property type="match status" value="3"/>
</dbReference>
<name>A0A433J6Z5_9PROT</name>
<accession>A0A433J6Z5</accession>
<keyword evidence="3" id="KW-1185">Reference proteome</keyword>
<dbReference type="PANTHER" id="PTHR44809">
    <property type="match status" value="1"/>
</dbReference>
<dbReference type="SUPFAM" id="SSF53756">
    <property type="entry name" value="UDP-Glycosyltransferase/glycogen phosphorylase"/>
    <property type="match status" value="1"/>
</dbReference>
<feature type="repeat" description="TPR" evidence="1">
    <location>
        <begin position="139"/>
        <end position="172"/>
    </location>
</feature>
<dbReference type="OrthoDB" id="6193797at2"/>
<dbReference type="AlphaFoldDB" id="A0A433J6Z5"/>
<keyword evidence="1" id="KW-0802">TPR repeat</keyword>
<dbReference type="EMBL" id="RZIJ01000013">
    <property type="protein sequence ID" value="RUQ68950.1"/>
    <property type="molecule type" value="Genomic_DNA"/>
</dbReference>
<dbReference type="PANTHER" id="PTHR44809:SF1">
    <property type="entry name" value="PROTEIN O-MANNOSYL-TRANSFERASE TMTC1"/>
    <property type="match status" value="1"/>
</dbReference>